<protein>
    <submittedName>
        <fullName evidence="2">Uncharacterized protein</fullName>
    </submittedName>
</protein>
<name>A0ABQ9DQV8_9PASS</name>
<evidence type="ECO:0000256" key="1">
    <source>
        <dbReference type="SAM" id="MobiDB-lite"/>
    </source>
</evidence>
<dbReference type="EMBL" id="WHWB01032140">
    <property type="protein sequence ID" value="KAJ7426809.1"/>
    <property type="molecule type" value="Genomic_DNA"/>
</dbReference>
<feature type="region of interest" description="Disordered" evidence="1">
    <location>
        <begin position="1"/>
        <end position="48"/>
    </location>
</feature>
<proteinExistence type="predicted"/>
<reference evidence="2" key="1">
    <citation type="submission" date="2019-10" db="EMBL/GenBank/DDBJ databases">
        <authorList>
            <person name="Soares A.E.R."/>
            <person name="Aleixo A."/>
            <person name="Schneider P."/>
            <person name="Miyaki C.Y."/>
            <person name="Schneider M.P."/>
            <person name="Mello C."/>
            <person name="Vasconcelos A.T.R."/>
        </authorList>
    </citation>
    <scope>NUCLEOTIDE SEQUENCE</scope>
    <source>
        <tissue evidence="2">Muscle</tissue>
    </source>
</reference>
<dbReference type="Proteomes" id="UP001145742">
    <property type="component" value="Unassembled WGS sequence"/>
</dbReference>
<sequence>MEKKKKRKMMAFSNAESRGGVWCSGREEKRDGASLMSPDGNGNSESSDKQWTMEMFGMAGAPLLWRRAGRAGEEKTPGRPESTFQ</sequence>
<keyword evidence="3" id="KW-1185">Reference proteome</keyword>
<evidence type="ECO:0000313" key="3">
    <source>
        <dbReference type="Proteomes" id="UP001145742"/>
    </source>
</evidence>
<gene>
    <name evidence="2" type="ORF">WISP_12375</name>
</gene>
<comment type="caution">
    <text evidence="2">The sequence shown here is derived from an EMBL/GenBank/DDBJ whole genome shotgun (WGS) entry which is preliminary data.</text>
</comment>
<feature type="region of interest" description="Disordered" evidence="1">
    <location>
        <begin position="66"/>
        <end position="85"/>
    </location>
</feature>
<accession>A0ABQ9DQV8</accession>
<evidence type="ECO:0000313" key="2">
    <source>
        <dbReference type="EMBL" id="KAJ7426809.1"/>
    </source>
</evidence>
<organism evidence="2 3">
    <name type="scientific">Willisornis vidua</name>
    <name type="common">Xingu scale-backed antbird</name>
    <dbReference type="NCBI Taxonomy" id="1566151"/>
    <lineage>
        <taxon>Eukaryota</taxon>
        <taxon>Metazoa</taxon>
        <taxon>Chordata</taxon>
        <taxon>Craniata</taxon>
        <taxon>Vertebrata</taxon>
        <taxon>Euteleostomi</taxon>
        <taxon>Archelosauria</taxon>
        <taxon>Archosauria</taxon>
        <taxon>Dinosauria</taxon>
        <taxon>Saurischia</taxon>
        <taxon>Theropoda</taxon>
        <taxon>Coelurosauria</taxon>
        <taxon>Aves</taxon>
        <taxon>Neognathae</taxon>
        <taxon>Neoaves</taxon>
        <taxon>Telluraves</taxon>
        <taxon>Australaves</taxon>
        <taxon>Passeriformes</taxon>
        <taxon>Thamnophilidae</taxon>
        <taxon>Willisornis</taxon>
    </lineage>
</organism>